<accession>A0A2A9DSA4</accession>
<name>A0A2A9DSA4_9MICO</name>
<dbReference type="Pfam" id="PF16976">
    <property type="entry name" value="RcpC"/>
    <property type="match status" value="1"/>
</dbReference>
<dbReference type="InterPro" id="IPR031571">
    <property type="entry name" value="RcpC_dom"/>
</dbReference>
<dbReference type="Proteomes" id="UP000221369">
    <property type="component" value="Unassembled WGS sequence"/>
</dbReference>
<dbReference type="CDD" id="cd11614">
    <property type="entry name" value="SAF_CpaB_FlgA_like"/>
    <property type="match status" value="1"/>
</dbReference>
<dbReference type="AlphaFoldDB" id="A0A2A9DSA4"/>
<feature type="domain" description="Flp pilus assembly protein RcpC/CpaB" evidence="2">
    <location>
        <begin position="117"/>
        <end position="213"/>
    </location>
</feature>
<evidence type="ECO:0000313" key="3">
    <source>
        <dbReference type="EMBL" id="PFG29558.1"/>
    </source>
</evidence>
<organism evidence="3 4">
    <name type="scientific">Paramicrobacterium agarici</name>
    <dbReference type="NCBI Taxonomy" id="630514"/>
    <lineage>
        <taxon>Bacteria</taxon>
        <taxon>Bacillati</taxon>
        <taxon>Actinomycetota</taxon>
        <taxon>Actinomycetes</taxon>
        <taxon>Micrococcales</taxon>
        <taxon>Microbacteriaceae</taxon>
        <taxon>Paramicrobacterium</taxon>
    </lineage>
</organism>
<dbReference type="OrthoDB" id="5182178at2"/>
<protein>
    <submittedName>
        <fullName evidence="3">Pilus assembly protein CpaB</fullName>
    </submittedName>
</protein>
<comment type="caution">
    <text evidence="3">The sequence shown here is derived from an EMBL/GenBank/DDBJ whole genome shotgun (WGS) entry which is preliminary data.</text>
</comment>
<keyword evidence="4" id="KW-1185">Reference proteome</keyword>
<dbReference type="EMBL" id="PDJE01000001">
    <property type="protein sequence ID" value="PFG29558.1"/>
    <property type="molecule type" value="Genomic_DNA"/>
</dbReference>
<evidence type="ECO:0000313" key="4">
    <source>
        <dbReference type="Proteomes" id="UP000221369"/>
    </source>
</evidence>
<proteinExistence type="predicted"/>
<feature type="region of interest" description="Disordered" evidence="1">
    <location>
        <begin position="215"/>
        <end position="234"/>
    </location>
</feature>
<dbReference type="RefSeq" id="WP_098406120.1">
    <property type="nucleotide sequence ID" value="NZ_PDJE01000001.1"/>
</dbReference>
<reference evidence="3 4" key="1">
    <citation type="submission" date="2017-10" db="EMBL/GenBank/DDBJ databases">
        <title>Sequencing the genomes of 1000 actinobacteria strains.</title>
        <authorList>
            <person name="Klenk H.-P."/>
        </authorList>
    </citation>
    <scope>NUCLEOTIDE SEQUENCE [LARGE SCALE GENOMIC DNA]</scope>
    <source>
        <strain evidence="3 4">DSM 21798</strain>
    </source>
</reference>
<evidence type="ECO:0000256" key="1">
    <source>
        <dbReference type="SAM" id="MobiDB-lite"/>
    </source>
</evidence>
<evidence type="ECO:0000259" key="2">
    <source>
        <dbReference type="Pfam" id="PF16976"/>
    </source>
</evidence>
<sequence>MKIRIISAIVALVLAIVGTIAISSYVQDADRRAFEGAKLRDVFVVTKAVPAGTPSAELETSVSIQSLPVSAVPADAVSDLAAFAHTVTAVDLVPGEQLLGSRLVDPSELQSSSSVPVPEGFDEVSVQLTPDRMVGGQVKAGDTVGIYISFGDTAAGPASTQLEFQKVLVTNVQGAPVQDGEAAPSGAVLVTLARPAADAEKIIYAAQYGSIWLSRQPADGPTAKTDGARQESFS</sequence>
<gene>
    <name evidence="3" type="ORF">ATJ78_0465</name>
</gene>